<dbReference type="Pfam" id="PF07726">
    <property type="entry name" value="AAA_3"/>
    <property type="match status" value="1"/>
</dbReference>
<dbReference type="EMBL" id="LGKP01000035">
    <property type="protein sequence ID" value="KPL81534.1"/>
    <property type="molecule type" value="Genomic_DNA"/>
</dbReference>
<evidence type="ECO:0000256" key="2">
    <source>
        <dbReference type="ARBA" id="ARBA00022840"/>
    </source>
</evidence>
<evidence type="ECO:0000256" key="3">
    <source>
        <dbReference type="ARBA" id="ARBA00061607"/>
    </source>
</evidence>
<sequence>MQYTERDAEMFRRTAAAIEAEIGKVIVGQRALIRQTLITLLAGGNALLEGVPGLAKTTLIRTLSDAVDCQFSRIQFTPDLMPADIIGTTIIAEDEQGQKEFRFQRGPIFSNLVLADEINRATPKTQSALLEAMQEHTVSVARTSYKLEEPFFVLATQNPLEMEGTYPLPEAQLDRFFFKINVPFPSPQELVEIAQRTTGTDQAKPQKVINGATLIQLQQMARSVPVATHVLSYAARIISATHPDSALAPEQVKRYVSYGSSPRGMQALILAGKISALLDGRTNVAYRDLRDMATPTLRHRIILSFEGQAEGVNSESIVNSILESIKEEA</sequence>
<feature type="domain" description="ATPase AAA-3" evidence="4">
    <location>
        <begin position="46"/>
        <end position="177"/>
    </location>
</feature>
<protein>
    <submittedName>
        <fullName evidence="6">ATPase AAA</fullName>
    </submittedName>
</protein>
<dbReference type="FunFam" id="3.40.50.300:FF:000640">
    <property type="entry name" value="MoxR family ATPase"/>
    <property type="match status" value="1"/>
</dbReference>
<reference evidence="6 7" key="1">
    <citation type="submission" date="2015-07" db="EMBL/GenBank/DDBJ databases">
        <title>Whole genome sequence of Herpetosiphon geysericola DSM 7119.</title>
        <authorList>
            <person name="Hemp J."/>
            <person name="Ward L.M."/>
            <person name="Pace L.A."/>
            <person name="Fischer W.W."/>
        </authorList>
    </citation>
    <scope>NUCLEOTIDE SEQUENCE [LARGE SCALE GENOMIC DNA]</scope>
    <source>
        <strain evidence="6 7">DSM 7119</strain>
    </source>
</reference>
<dbReference type="PANTHER" id="PTHR42759">
    <property type="entry name" value="MOXR FAMILY PROTEIN"/>
    <property type="match status" value="1"/>
</dbReference>
<dbReference type="PATRIC" id="fig|70996.4.peg.2474"/>
<dbReference type="SUPFAM" id="SSF52540">
    <property type="entry name" value="P-loop containing nucleoside triphosphate hydrolases"/>
    <property type="match status" value="1"/>
</dbReference>
<proteinExistence type="inferred from homology"/>
<evidence type="ECO:0000256" key="1">
    <source>
        <dbReference type="ARBA" id="ARBA00022741"/>
    </source>
</evidence>
<comment type="similarity">
    <text evidence="3">Belongs to the MoxR family.</text>
</comment>
<organism evidence="6 7">
    <name type="scientific">Herpetosiphon geysericola</name>
    <dbReference type="NCBI Taxonomy" id="70996"/>
    <lineage>
        <taxon>Bacteria</taxon>
        <taxon>Bacillati</taxon>
        <taxon>Chloroflexota</taxon>
        <taxon>Chloroflexia</taxon>
        <taxon>Herpetosiphonales</taxon>
        <taxon>Herpetosiphonaceae</taxon>
        <taxon>Herpetosiphon</taxon>
    </lineage>
</organism>
<dbReference type="Gene3D" id="3.40.50.300">
    <property type="entry name" value="P-loop containing nucleotide triphosphate hydrolases"/>
    <property type="match status" value="1"/>
</dbReference>
<dbReference type="PANTHER" id="PTHR42759:SF1">
    <property type="entry name" value="MAGNESIUM-CHELATASE SUBUNIT CHLD"/>
    <property type="match status" value="1"/>
</dbReference>
<dbReference type="InterPro" id="IPR027417">
    <property type="entry name" value="P-loop_NTPase"/>
</dbReference>
<dbReference type="AlphaFoldDB" id="A0A0P6XMG0"/>
<evidence type="ECO:0000259" key="5">
    <source>
        <dbReference type="Pfam" id="PF17863"/>
    </source>
</evidence>
<dbReference type="GO" id="GO:0016887">
    <property type="term" value="F:ATP hydrolysis activity"/>
    <property type="evidence" value="ECO:0007669"/>
    <property type="project" value="InterPro"/>
</dbReference>
<evidence type="ECO:0000259" key="4">
    <source>
        <dbReference type="Pfam" id="PF07726"/>
    </source>
</evidence>
<dbReference type="RefSeq" id="WP_054536848.1">
    <property type="nucleotide sequence ID" value="NZ_LGKP01000035.1"/>
</dbReference>
<accession>A0A0P6XMG0</accession>
<keyword evidence="1" id="KW-0547">Nucleotide-binding</keyword>
<evidence type="ECO:0000313" key="6">
    <source>
        <dbReference type="EMBL" id="KPL81534.1"/>
    </source>
</evidence>
<comment type="caution">
    <text evidence="6">The sequence shown here is derived from an EMBL/GenBank/DDBJ whole genome shotgun (WGS) entry which is preliminary data.</text>
</comment>
<name>A0A0P6XMG0_9CHLR</name>
<keyword evidence="7" id="KW-1185">Reference proteome</keyword>
<dbReference type="PIRSF" id="PIRSF002849">
    <property type="entry name" value="AAA_ATPase_chaperone_MoxR_prd"/>
    <property type="match status" value="1"/>
</dbReference>
<dbReference type="InterPro" id="IPR041628">
    <property type="entry name" value="ChlI/MoxR_AAA_lid"/>
</dbReference>
<gene>
    <name evidence="6" type="ORF">SE18_23245</name>
</gene>
<dbReference type="STRING" id="70996.SE18_23245"/>
<dbReference type="Proteomes" id="UP000050277">
    <property type="component" value="Unassembled WGS sequence"/>
</dbReference>
<dbReference type="OrthoDB" id="9808397at2"/>
<dbReference type="InterPro" id="IPR011703">
    <property type="entry name" value="ATPase_AAA-3"/>
</dbReference>
<keyword evidence="2" id="KW-0067">ATP-binding</keyword>
<dbReference type="Pfam" id="PF17863">
    <property type="entry name" value="AAA_lid_2"/>
    <property type="match status" value="1"/>
</dbReference>
<feature type="domain" description="ChlI/MoxR AAA lid" evidence="5">
    <location>
        <begin position="252"/>
        <end position="320"/>
    </location>
</feature>
<dbReference type="CDD" id="cd00009">
    <property type="entry name" value="AAA"/>
    <property type="match status" value="1"/>
</dbReference>
<dbReference type="InterPro" id="IPR050764">
    <property type="entry name" value="CbbQ/NirQ/NorQ/GpvN"/>
</dbReference>
<dbReference type="GO" id="GO:0005524">
    <property type="term" value="F:ATP binding"/>
    <property type="evidence" value="ECO:0007669"/>
    <property type="project" value="UniProtKB-KW"/>
</dbReference>
<dbReference type="Gene3D" id="1.10.8.80">
    <property type="entry name" value="Magnesium chelatase subunit I, C-Terminal domain"/>
    <property type="match status" value="1"/>
</dbReference>
<evidence type="ECO:0000313" key="7">
    <source>
        <dbReference type="Proteomes" id="UP000050277"/>
    </source>
</evidence>